<sequence length="69" mass="8545">DDVILGYDWFKATEPDISWKRGIIRIEEIEDDEDIQQRMRKHAPFKPKRTPKVTGQRRRQRQWYKDFLL</sequence>
<reference evidence="2 3" key="1">
    <citation type="journal article" date="2016" name="Mol. Biol. Evol.">
        <title>Comparative Genomics of Early-Diverging Mushroom-Forming Fungi Provides Insights into the Origins of Lignocellulose Decay Capabilities.</title>
        <authorList>
            <person name="Nagy L.G."/>
            <person name="Riley R."/>
            <person name="Tritt A."/>
            <person name="Adam C."/>
            <person name="Daum C."/>
            <person name="Floudas D."/>
            <person name="Sun H."/>
            <person name="Yadav J.S."/>
            <person name="Pangilinan J."/>
            <person name="Larsson K.H."/>
            <person name="Matsuura K."/>
            <person name="Barry K."/>
            <person name="Labutti K."/>
            <person name="Kuo R."/>
            <person name="Ohm R.A."/>
            <person name="Bhattacharya S.S."/>
            <person name="Shirouzu T."/>
            <person name="Yoshinaga Y."/>
            <person name="Martin F.M."/>
            <person name="Grigoriev I.V."/>
            <person name="Hibbett D.S."/>
        </authorList>
    </citation>
    <scope>NUCLEOTIDE SEQUENCE [LARGE SCALE GENOMIC DNA]</scope>
    <source>
        <strain evidence="2 3">HHB14362 ss-1</strain>
    </source>
</reference>
<evidence type="ECO:0000313" key="2">
    <source>
        <dbReference type="EMBL" id="KZT27274.1"/>
    </source>
</evidence>
<dbReference type="AlphaFoldDB" id="A0A165TWC4"/>
<evidence type="ECO:0000256" key="1">
    <source>
        <dbReference type="SAM" id="MobiDB-lite"/>
    </source>
</evidence>
<protein>
    <submittedName>
        <fullName evidence="2">Uncharacterized protein</fullName>
    </submittedName>
</protein>
<name>A0A165TWC4_9AGAM</name>
<keyword evidence="3" id="KW-1185">Reference proteome</keyword>
<feature type="non-terminal residue" evidence="2">
    <location>
        <position position="1"/>
    </location>
</feature>
<evidence type="ECO:0000313" key="3">
    <source>
        <dbReference type="Proteomes" id="UP000076761"/>
    </source>
</evidence>
<dbReference type="Proteomes" id="UP000076761">
    <property type="component" value="Unassembled WGS sequence"/>
</dbReference>
<dbReference type="InParanoid" id="A0A165TWC4"/>
<dbReference type="EMBL" id="KV425563">
    <property type="protein sequence ID" value="KZT27274.1"/>
    <property type="molecule type" value="Genomic_DNA"/>
</dbReference>
<feature type="non-terminal residue" evidence="2">
    <location>
        <position position="69"/>
    </location>
</feature>
<gene>
    <name evidence="2" type="ORF">NEOLEDRAFT_1042555</name>
</gene>
<organism evidence="2 3">
    <name type="scientific">Neolentinus lepideus HHB14362 ss-1</name>
    <dbReference type="NCBI Taxonomy" id="1314782"/>
    <lineage>
        <taxon>Eukaryota</taxon>
        <taxon>Fungi</taxon>
        <taxon>Dikarya</taxon>
        <taxon>Basidiomycota</taxon>
        <taxon>Agaricomycotina</taxon>
        <taxon>Agaricomycetes</taxon>
        <taxon>Gloeophyllales</taxon>
        <taxon>Gloeophyllaceae</taxon>
        <taxon>Neolentinus</taxon>
    </lineage>
</organism>
<feature type="region of interest" description="Disordered" evidence="1">
    <location>
        <begin position="41"/>
        <end position="60"/>
    </location>
</feature>
<proteinExistence type="predicted"/>
<accession>A0A165TWC4</accession>